<dbReference type="InterPro" id="IPR058148">
    <property type="entry name" value="M949_RS01915-like_dom"/>
</dbReference>
<name>A0ABU4QS82_9ENTR</name>
<dbReference type="Proteomes" id="UP001275664">
    <property type="component" value="Unassembled WGS sequence"/>
</dbReference>
<proteinExistence type="predicted"/>
<organism evidence="1 2">
    <name type="scientific">Scandinavium lactucae</name>
    <dbReference type="NCBI Taxonomy" id="3095028"/>
    <lineage>
        <taxon>Bacteria</taxon>
        <taxon>Pseudomonadati</taxon>
        <taxon>Pseudomonadota</taxon>
        <taxon>Gammaproteobacteria</taxon>
        <taxon>Enterobacterales</taxon>
        <taxon>Enterobacteriaceae</taxon>
        <taxon>Scandinavium</taxon>
    </lineage>
</organism>
<protein>
    <submittedName>
        <fullName evidence="1">Uncharacterized protein</fullName>
    </submittedName>
</protein>
<dbReference type="NCBIfam" id="NF046077">
    <property type="entry name" value="LPS_M949_RS01915"/>
    <property type="match status" value="1"/>
</dbReference>
<comment type="caution">
    <text evidence="1">The sequence shown here is derived from an EMBL/GenBank/DDBJ whole genome shotgun (WGS) entry which is preliminary data.</text>
</comment>
<dbReference type="EMBL" id="JAWXRD010000031">
    <property type="protein sequence ID" value="MDX6041229.1"/>
    <property type="molecule type" value="Genomic_DNA"/>
</dbReference>
<keyword evidence="2" id="KW-1185">Reference proteome</keyword>
<reference evidence="1 2" key="1">
    <citation type="submission" date="2023-11" db="EMBL/GenBank/DDBJ databases">
        <title>Scandinavium wanjuensis sp. nov., isolated from lettuce South Korea.</title>
        <authorList>
            <person name="Park J."/>
            <person name="Park S."/>
            <person name="Oh K.K."/>
            <person name="Cho G.S."/>
            <person name="Franz C.M.A.P."/>
        </authorList>
    </citation>
    <scope>NUCLEOTIDE SEQUENCE [LARGE SCALE GENOMIC DNA]</scope>
    <source>
        <strain evidence="1 2">V105_6</strain>
    </source>
</reference>
<dbReference type="RefSeq" id="WP_319787304.1">
    <property type="nucleotide sequence ID" value="NZ_JAWXRE010000027.1"/>
</dbReference>
<sequence length="181" mass="20013">MAIAVILNSIIAFTFILSQSVFASSEMFQKAWNDSSGKHILTIDKKFYSKEGGVTLLVKQITGNSTDWALKDFVRNCDEDIKLVIVPDSVEVNEKFSSGTGTVLFAYKIGCVGGIDPVTVKYFAFRDGVKYSLRGEEHIIVGSEGFGGEKAPVPDFNLKNDKFLLKYMMGKWDSISTTKVN</sequence>
<accession>A0ABU4QS82</accession>
<evidence type="ECO:0000313" key="1">
    <source>
        <dbReference type="EMBL" id="MDX6041229.1"/>
    </source>
</evidence>
<evidence type="ECO:0000313" key="2">
    <source>
        <dbReference type="Proteomes" id="UP001275664"/>
    </source>
</evidence>
<gene>
    <name evidence="1" type="ORF">SIK69_13635</name>
</gene>